<proteinExistence type="predicted"/>
<sequence length="131" mass="14115">MPTPRSFPQPRLGIPSARGITGSGLDSAPNLSHTPSSSASAWLFALTGFRLSSPSKPIPHPTKIFRTIKIQSEETAGFDDSFIAFCGWLVNYAILFAVVHMYVTRLATIELAPTDYALILAIVRVTLLGGI</sequence>
<keyword evidence="3" id="KW-1185">Reference proteome</keyword>
<dbReference type="AlphaFoldDB" id="A0A1Y2CFB1"/>
<reference evidence="2 3" key="1">
    <citation type="submission" date="2016-07" db="EMBL/GenBank/DDBJ databases">
        <title>Pervasive Adenine N6-methylation of Active Genes in Fungi.</title>
        <authorList>
            <consortium name="DOE Joint Genome Institute"/>
            <person name="Mondo S.J."/>
            <person name="Dannebaum R.O."/>
            <person name="Kuo R.C."/>
            <person name="Labutti K."/>
            <person name="Haridas S."/>
            <person name="Kuo A."/>
            <person name="Salamov A."/>
            <person name="Ahrendt S.R."/>
            <person name="Lipzen A."/>
            <person name="Sullivan W."/>
            <person name="Andreopoulos W.B."/>
            <person name="Clum A."/>
            <person name="Lindquist E."/>
            <person name="Daum C."/>
            <person name="Ramamoorthy G.K."/>
            <person name="Gryganskyi A."/>
            <person name="Culley D."/>
            <person name="Magnuson J.K."/>
            <person name="James T.Y."/>
            <person name="O'Malley M.A."/>
            <person name="Stajich J.E."/>
            <person name="Spatafora J.W."/>
            <person name="Visel A."/>
            <person name="Grigoriev I.V."/>
        </authorList>
    </citation>
    <scope>NUCLEOTIDE SEQUENCE [LARGE SCALE GENOMIC DNA]</scope>
    <source>
        <strain evidence="2 3">JEL800</strain>
    </source>
</reference>
<comment type="caution">
    <text evidence="2">The sequence shown here is derived from an EMBL/GenBank/DDBJ whole genome shotgun (WGS) entry which is preliminary data.</text>
</comment>
<evidence type="ECO:0000313" key="3">
    <source>
        <dbReference type="Proteomes" id="UP000193642"/>
    </source>
</evidence>
<dbReference type="Proteomes" id="UP000193642">
    <property type="component" value="Unassembled WGS sequence"/>
</dbReference>
<evidence type="ECO:0000256" key="1">
    <source>
        <dbReference type="SAM" id="Phobius"/>
    </source>
</evidence>
<feature type="transmembrane region" description="Helical" evidence="1">
    <location>
        <begin position="82"/>
        <end position="103"/>
    </location>
</feature>
<keyword evidence="1" id="KW-0812">Transmembrane</keyword>
<gene>
    <name evidence="2" type="ORF">BCR33DRAFT_716392</name>
</gene>
<keyword evidence="1" id="KW-0472">Membrane</keyword>
<protein>
    <submittedName>
        <fullName evidence="2">Uncharacterized protein</fullName>
    </submittedName>
</protein>
<keyword evidence="1" id="KW-1133">Transmembrane helix</keyword>
<evidence type="ECO:0000313" key="2">
    <source>
        <dbReference type="EMBL" id="ORY45758.1"/>
    </source>
</evidence>
<organism evidence="2 3">
    <name type="scientific">Rhizoclosmatium globosum</name>
    <dbReference type="NCBI Taxonomy" id="329046"/>
    <lineage>
        <taxon>Eukaryota</taxon>
        <taxon>Fungi</taxon>
        <taxon>Fungi incertae sedis</taxon>
        <taxon>Chytridiomycota</taxon>
        <taxon>Chytridiomycota incertae sedis</taxon>
        <taxon>Chytridiomycetes</taxon>
        <taxon>Chytridiales</taxon>
        <taxon>Chytriomycetaceae</taxon>
        <taxon>Rhizoclosmatium</taxon>
    </lineage>
</organism>
<name>A0A1Y2CFB1_9FUNG</name>
<dbReference type="EMBL" id="MCGO01000019">
    <property type="protein sequence ID" value="ORY45758.1"/>
    <property type="molecule type" value="Genomic_DNA"/>
</dbReference>
<accession>A0A1Y2CFB1</accession>